<dbReference type="Pfam" id="PF10725">
    <property type="entry name" value="DUF2517"/>
    <property type="match status" value="1"/>
</dbReference>
<evidence type="ECO:0000313" key="2">
    <source>
        <dbReference type="EMBL" id="KLV09180.1"/>
    </source>
</evidence>
<keyword evidence="3" id="KW-1185">Reference proteome</keyword>
<reference evidence="2 3" key="1">
    <citation type="submission" date="2015-05" db="EMBL/GenBank/DDBJ databases">
        <title>Photobacterium galathea sp. nov.</title>
        <authorList>
            <person name="Machado H."/>
            <person name="Gram L."/>
        </authorList>
    </citation>
    <scope>NUCLEOTIDE SEQUENCE [LARGE SCALE GENOMIC DNA]</scope>
    <source>
        <strain evidence="2 3">CGMCC 1.12159</strain>
    </source>
</reference>
<evidence type="ECO:0000313" key="3">
    <source>
        <dbReference type="Proteomes" id="UP000036097"/>
    </source>
</evidence>
<evidence type="ECO:0000256" key="1">
    <source>
        <dbReference type="SAM" id="Phobius"/>
    </source>
</evidence>
<dbReference type="STRING" id="1195763.ABT56_03015"/>
<dbReference type="PATRIC" id="fig|1195763.3.peg.651"/>
<organism evidence="2 3">
    <name type="scientific">Photobacterium aquae</name>
    <dbReference type="NCBI Taxonomy" id="1195763"/>
    <lineage>
        <taxon>Bacteria</taxon>
        <taxon>Pseudomonadati</taxon>
        <taxon>Pseudomonadota</taxon>
        <taxon>Gammaproteobacteria</taxon>
        <taxon>Vibrionales</taxon>
        <taxon>Vibrionaceae</taxon>
        <taxon>Photobacterium</taxon>
    </lineage>
</organism>
<dbReference type="AlphaFoldDB" id="A0A0J1HC03"/>
<protein>
    <recommendedName>
        <fullName evidence="4">DUF2517 domain-containing protein</fullName>
    </recommendedName>
</protein>
<dbReference type="OrthoDB" id="5588755at2"/>
<comment type="caution">
    <text evidence="2">The sequence shown here is derived from an EMBL/GenBank/DDBJ whole genome shotgun (WGS) entry which is preliminary data.</text>
</comment>
<dbReference type="Proteomes" id="UP000036097">
    <property type="component" value="Unassembled WGS sequence"/>
</dbReference>
<sequence length="70" mass="8178">MYTLYSPFRILLRRTYVVLVGVVTFPVMIFTPVATRARLYSYLHKVWLKTSTKPVWLTQTEEAARSLLIA</sequence>
<gene>
    <name evidence="2" type="ORF">ABT56_03015</name>
</gene>
<feature type="transmembrane region" description="Helical" evidence="1">
    <location>
        <begin position="15"/>
        <end position="35"/>
    </location>
</feature>
<keyword evidence="1" id="KW-0812">Transmembrane</keyword>
<proteinExistence type="predicted"/>
<dbReference type="RefSeq" id="WP_047877341.1">
    <property type="nucleotide sequence ID" value="NZ_LDOT01000002.1"/>
</dbReference>
<dbReference type="EMBL" id="LDOT01000002">
    <property type="protein sequence ID" value="KLV09180.1"/>
    <property type="molecule type" value="Genomic_DNA"/>
</dbReference>
<keyword evidence="1" id="KW-0472">Membrane</keyword>
<evidence type="ECO:0008006" key="4">
    <source>
        <dbReference type="Google" id="ProtNLM"/>
    </source>
</evidence>
<dbReference type="InterPro" id="IPR019663">
    <property type="entry name" value="YbfA"/>
</dbReference>
<keyword evidence="1" id="KW-1133">Transmembrane helix</keyword>
<accession>A0A0J1HC03</accession>
<name>A0A0J1HC03_9GAMM</name>